<sequence length="260" mass="28379">MNCKEKLLEVRDIHKVYTKEGVPTKALNGITFDVLDGEFLGIMGASGSGKTTLLNCIATVIKPTSGQVLLSGANVSSFDSEKLAEYRGNKIGYLFQDFALLDNMTGRENILLPLSIHNVDISAAEKKLNDIAGFLGITDVLSKFPTQMSGGQKQRVAAARSLISDPDIILADEPTGALDTKAARLLMEKLYEINQGRGRTILMVTHDPNAASFCSRILFIQDGVIFHELRRKIPTETREEFYARILQVMAQMGGGSANVL</sequence>
<name>A0A3E4PWE8_9FIRM</name>
<keyword evidence="3 5" id="KW-0067">ATP-binding</keyword>
<dbReference type="PANTHER" id="PTHR24220">
    <property type="entry name" value="IMPORT ATP-BINDING PROTEIN"/>
    <property type="match status" value="1"/>
</dbReference>
<dbReference type="Proteomes" id="UP000261324">
    <property type="component" value="Unassembled WGS sequence"/>
</dbReference>
<dbReference type="PROSITE" id="PS50893">
    <property type="entry name" value="ABC_TRANSPORTER_2"/>
    <property type="match status" value="1"/>
</dbReference>
<gene>
    <name evidence="5" type="ORF">DXC93_07030</name>
</gene>
<dbReference type="InterPro" id="IPR003439">
    <property type="entry name" value="ABC_transporter-like_ATP-bd"/>
</dbReference>
<dbReference type="GO" id="GO:0005886">
    <property type="term" value="C:plasma membrane"/>
    <property type="evidence" value="ECO:0007669"/>
    <property type="project" value="TreeGrafter"/>
</dbReference>
<dbReference type="InterPro" id="IPR015854">
    <property type="entry name" value="ABC_transpr_LolD-like"/>
</dbReference>
<comment type="caution">
    <text evidence="5">The sequence shown here is derived from an EMBL/GenBank/DDBJ whole genome shotgun (WGS) entry which is preliminary data.</text>
</comment>
<evidence type="ECO:0000313" key="6">
    <source>
        <dbReference type="Proteomes" id="UP000261324"/>
    </source>
</evidence>
<dbReference type="PANTHER" id="PTHR24220:SF674">
    <property type="entry name" value="BACITRACIN EXPORT ATP-BINDING PROTEIN BCEA"/>
    <property type="match status" value="1"/>
</dbReference>
<proteinExistence type="predicted"/>
<dbReference type="Gene3D" id="3.40.50.300">
    <property type="entry name" value="P-loop containing nucleotide triphosphate hydrolases"/>
    <property type="match status" value="1"/>
</dbReference>
<keyword evidence="2" id="KW-0547">Nucleotide-binding</keyword>
<dbReference type="Pfam" id="PF00005">
    <property type="entry name" value="ABC_tran"/>
    <property type="match status" value="1"/>
</dbReference>
<reference evidence="5 6" key="1">
    <citation type="submission" date="2018-08" db="EMBL/GenBank/DDBJ databases">
        <title>A genome reference for cultivated species of the human gut microbiota.</title>
        <authorList>
            <person name="Zou Y."/>
            <person name="Xue W."/>
            <person name="Luo G."/>
        </authorList>
    </citation>
    <scope>NUCLEOTIDE SEQUENCE [LARGE SCALE GENOMIC DNA]</scope>
    <source>
        <strain evidence="5 6">TF09-3</strain>
    </source>
</reference>
<dbReference type="AlphaFoldDB" id="A0A3E4PWE8"/>
<evidence type="ECO:0000313" key="5">
    <source>
        <dbReference type="EMBL" id="RGK84406.1"/>
    </source>
</evidence>
<dbReference type="InterPro" id="IPR003593">
    <property type="entry name" value="AAA+_ATPase"/>
</dbReference>
<evidence type="ECO:0000256" key="1">
    <source>
        <dbReference type="ARBA" id="ARBA00022448"/>
    </source>
</evidence>
<dbReference type="InterPro" id="IPR027417">
    <property type="entry name" value="P-loop_NTPase"/>
</dbReference>
<dbReference type="GO" id="GO:0022857">
    <property type="term" value="F:transmembrane transporter activity"/>
    <property type="evidence" value="ECO:0007669"/>
    <property type="project" value="UniProtKB-ARBA"/>
</dbReference>
<feature type="domain" description="ABC transporter" evidence="4">
    <location>
        <begin position="8"/>
        <end position="247"/>
    </location>
</feature>
<organism evidence="5 6">
    <name type="scientific">Dorea formicigenerans</name>
    <dbReference type="NCBI Taxonomy" id="39486"/>
    <lineage>
        <taxon>Bacteria</taxon>
        <taxon>Bacillati</taxon>
        <taxon>Bacillota</taxon>
        <taxon>Clostridia</taxon>
        <taxon>Lachnospirales</taxon>
        <taxon>Lachnospiraceae</taxon>
        <taxon>Dorea</taxon>
    </lineage>
</organism>
<dbReference type="GO" id="GO:0016887">
    <property type="term" value="F:ATP hydrolysis activity"/>
    <property type="evidence" value="ECO:0007669"/>
    <property type="project" value="InterPro"/>
</dbReference>
<evidence type="ECO:0000256" key="3">
    <source>
        <dbReference type="ARBA" id="ARBA00022840"/>
    </source>
</evidence>
<dbReference type="GO" id="GO:0005524">
    <property type="term" value="F:ATP binding"/>
    <property type="evidence" value="ECO:0007669"/>
    <property type="project" value="UniProtKB-KW"/>
</dbReference>
<dbReference type="GO" id="GO:0098796">
    <property type="term" value="C:membrane protein complex"/>
    <property type="evidence" value="ECO:0007669"/>
    <property type="project" value="UniProtKB-ARBA"/>
</dbReference>
<dbReference type="EMBL" id="QSRA01000007">
    <property type="protein sequence ID" value="RGK84406.1"/>
    <property type="molecule type" value="Genomic_DNA"/>
</dbReference>
<dbReference type="SMART" id="SM00382">
    <property type="entry name" value="AAA"/>
    <property type="match status" value="1"/>
</dbReference>
<dbReference type="SUPFAM" id="SSF52540">
    <property type="entry name" value="P-loop containing nucleoside triphosphate hydrolases"/>
    <property type="match status" value="1"/>
</dbReference>
<evidence type="ECO:0000256" key="2">
    <source>
        <dbReference type="ARBA" id="ARBA00022741"/>
    </source>
</evidence>
<dbReference type="RefSeq" id="WP_117659615.1">
    <property type="nucleotide sequence ID" value="NZ_QSRA01000007.1"/>
</dbReference>
<keyword evidence="1" id="KW-0813">Transport</keyword>
<accession>A0A3E4PWE8</accession>
<dbReference type="CDD" id="cd03255">
    <property type="entry name" value="ABC_MJ0796_LolCDE_FtsE"/>
    <property type="match status" value="1"/>
</dbReference>
<dbReference type="InterPro" id="IPR017911">
    <property type="entry name" value="MacB-like_ATP-bd"/>
</dbReference>
<dbReference type="FunFam" id="3.40.50.300:FF:000032">
    <property type="entry name" value="Export ABC transporter ATP-binding protein"/>
    <property type="match status" value="1"/>
</dbReference>
<protein>
    <submittedName>
        <fullName evidence="5">ABC transporter ATP-binding protein</fullName>
    </submittedName>
</protein>
<evidence type="ECO:0000259" key="4">
    <source>
        <dbReference type="PROSITE" id="PS50893"/>
    </source>
</evidence>